<feature type="compositionally biased region" description="Low complexity" evidence="1">
    <location>
        <begin position="659"/>
        <end position="675"/>
    </location>
</feature>
<comment type="caution">
    <text evidence="2">The sequence shown here is derived from an EMBL/GenBank/DDBJ whole genome shotgun (WGS) entry which is preliminary data.</text>
</comment>
<feature type="compositionally biased region" description="Pro residues" evidence="1">
    <location>
        <begin position="333"/>
        <end position="348"/>
    </location>
</feature>
<keyword evidence="3" id="KW-1185">Reference proteome</keyword>
<feature type="compositionally biased region" description="Low complexity" evidence="1">
    <location>
        <begin position="32"/>
        <end position="49"/>
    </location>
</feature>
<accession>A0A6I3M843</accession>
<reference evidence="2 3" key="1">
    <citation type="submission" date="2019-11" db="EMBL/GenBank/DDBJ databases">
        <title>Agromyces kandeliae sp. nov., isolated from mangrove soil.</title>
        <authorList>
            <person name="Wang R."/>
        </authorList>
    </citation>
    <scope>NUCLEOTIDE SEQUENCE [LARGE SCALE GENOMIC DNA]</scope>
    <source>
        <strain evidence="2 3">JCM 11433</strain>
    </source>
</reference>
<feature type="region of interest" description="Disordered" evidence="1">
    <location>
        <begin position="193"/>
        <end position="517"/>
    </location>
</feature>
<evidence type="ECO:0000313" key="3">
    <source>
        <dbReference type="Proteomes" id="UP000433071"/>
    </source>
</evidence>
<dbReference type="AlphaFoldDB" id="A0A6I3M843"/>
<feature type="region of interest" description="Disordered" evidence="1">
    <location>
        <begin position="659"/>
        <end position="678"/>
    </location>
</feature>
<dbReference type="EMBL" id="WMLB01000027">
    <property type="protein sequence ID" value="MTH69395.1"/>
    <property type="molecule type" value="Genomic_DNA"/>
</dbReference>
<sequence length="823" mass="80808">MRWPWQRTGRAGTAAADPAMTDASGPARTSDAPVSAPAPAPAGWAFLPPLQREVGGSPPATLRTGFVDGLPTRVVPSSLGTMGHLVDGRAPAGTVAVDDAALGVPIQRATAVDLPLRPARPAGGAGSGRQPVPAVGVQRAAVGETPVADVAEATDAAAATEVTGATDAAAVTDAAEATGFAGPIARSDALATSAAVASAEPEPPPAAEPAIDAPTLGAGSGADHGATGAASAADLDRGARGDSLPVTGSSPRGAGAAGHGAVDLPVQRATAASNDQAGHLPAAHQHSADEHSAHDHAAGDRPPGHTDEAIGSGERSGERAAPTIASRSIDRPSLPPTASPTVAPVPPPEPRRPGLGAPLAPSAVQRLAESSDLRSMADVLGAGAGPDDADRPSAALEPIAAPEHPHDPDEAVDAGPGLPASDDAALEGAPLGRDAANADAPILADRDLAAGGPVPTPSDLPMEPPSSADLTVATGPRAADGVSSTPGAPSHAPTVARAAEVPGPPLTGISGTRRGDTAFVQRRTRLDALADAGDAQHAPLAMTSLTPARRIVPALGASTRGPAASSRVVAARVIAPDAGPSAHVQRDLQPGEAPGARTNRVPGPAEAFDGARSTPHPGAGATGDAGPSVPLPTAESYGSARAEASAAWATATDVTAQRSAAGAARRTGSAPATSAPRGSLAVQRFGLPSMPSASDLPDLSTLRRRVPDMPDLPDVSDLSEAAGDARSRAEQAASGAIATAREAVPSASELRERAEQAAGEAGGAAASALGGAAAAAGAALGAGATGPGEVEQLVRRLYGPLVRRIKAELLLDRERRGIRIDGI</sequence>
<proteinExistence type="predicted"/>
<protein>
    <submittedName>
        <fullName evidence="2">Uncharacterized protein</fullName>
    </submittedName>
</protein>
<gene>
    <name evidence="2" type="ORF">GJ743_13555</name>
</gene>
<feature type="compositionally biased region" description="Low complexity" evidence="1">
    <location>
        <begin position="221"/>
        <end position="233"/>
    </location>
</feature>
<feature type="region of interest" description="Disordered" evidence="1">
    <location>
        <begin position="579"/>
        <end position="637"/>
    </location>
</feature>
<evidence type="ECO:0000256" key="1">
    <source>
        <dbReference type="SAM" id="MobiDB-lite"/>
    </source>
</evidence>
<feature type="compositionally biased region" description="Basic and acidic residues" evidence="1">
    <location>
        <begin position="286"/>
        <end position="308"/>
    </location>
</feature>
<feature type="region of interest" description="Disordered" evidence="1">
    <location>
        <begin position="1"/>
        <end position="57"/>
    </location>
</feature>
<dbReference type="Proteomes" id="UP000433071">
    <property type="component" value="Unassembled WGS sequence"/>
</dbReference>
<feature type="region of interest" description="Disordered" evidence="1">
    <location>
        <begin position="687"/>
        <end position="746"/>
    </location>
</feature>
<evidence type="ECO:0000313" key="2">
    <source>
        <dbReference type="EMBL" id="MTH69395.1"/>
    </source>
</evidence>
<dbReference type="RefSeq" id="WP_155052452.1">
    <property type="nucleotide sequence ID" value="NZ_BAAAIB010000009.1"/>
</dbReference>
<organism evidence="2 3">
    <name type="scientific">Agromyces bracchium</name>
    <dbReference type="NCBI Taxonomy" id="88376"/>
    <lineage>
        <taxon>Bacteria</taxon>
        <taxon>Bacillati</taxon>
        <taxon>Actinomycetota</taxon>
        <taxon>Actinomycetes</taxon>
        <taxon>Micrococcales</taxon>
        <taxon>Microbacteriaceae</taxon>
        <taxon>Agromyces</taxon>
    </lineage>
</organism>
<feature type="compositionally biased region" description="Pro residues" evidence="1">
    <location>
        <begin position="454"/>
        <end position="464"/>
    </location>
</feature>
<dbReference type="OrthoDB" id="4830023at2"/>
<name>A0A6I3M843_9MICO</name>